<sequence length="343" mass="38418">MIIVQLSKTPLAEQLMLDYAQINTTDTHSRTALMWAAMRNDPDQIRILLKWKANVLVKDHEGLTALHYAARQGACRCAQLLLKAGYEPDIEDFVGRTPLIDFSFHSRAQIDQMPLFRLLVKWTAGNIDILQGLLNMGVDLDTCNKDGNTPIMMALSENRLNAVRILLKHGAKLDFYDKFGRGTLILAACYGSTSIMEALTEVPICGIDVEAVDHDGNTARDYFEKYRIRDFDEENPDTGEDRAAFLALLASVTLEKAMWDCTHHDENEKNNLLDQVEMIETMQAASFESETALKFGNDDAASLSTESSMSNLLFQSCTLMGDVETEHVECFVDASSRINSFEV</sequence>
<dbReference type="Gene3D" id="1.25.40.20">
    <property type="entry name" value="Ankyrin repeat-containing domain"/>
    <property type="match status" value="3"/>
</dbReference>
<dbReference type="SMART" id="SM00248">
    <property type="entry name" value="ANK"/>
    <property type="match status" value="5"/>
</dbReference>
<dbReference type="PROSITE" id="PS50088">
    <property type="entry name" value="ANK_REPEAT"/>
    <property type="match status" value="3"/>
</dbReference>
<dbReference type="EMBL" id="KN847043">
    <property type="protein sequence ID" value="KIW28739.1"/>
    <property type="molecule type" value="Genomic_DNA"/>
</dbReference>
<evidence type="ECO:0000313" key="4">
    <source>
        <dbReference type="EMBL" id="KIW28739.1"/>
    </source>
</evidence>
<evidence type="ECO:0000256" key="3">
    <source>
        <dbReference type="PROSITE-ProRule" id="PRU00023"/>
    </source>
</evidence>
<accession>A0A0D2CYT0</accession>
<dbReference type="Pfam" id="PF12796">
    <property type="entry name" value="Ank_2"/>
    <property type="match status" value="2"/>
</dbReference>
<dbReference type="RefSeq" id="XP_016248955.1">
    <property type="nucleotide sequence ID" value="XM_016395536.1"/>
</dbReference>
<dbReference type="InterPro" id="IPR036770">
    <property type="entry name" value="Ankyrin_rpt-contain_sf"/>
</dbReference>
<dbReference type="HOGENOM" id="CLU_808938_0_0_1"/>
<keyword evidence="1" id="KW-0677">Repeat</keyword>
<name>A0A0D2CYT0_9EURO</name>
<dbReference type="GeneID" id="27347571"/>
<keyword evidence="2 3" id="KW-0040">ANK repeat</keyword>
<dbReference type="PROSITE" id="PS50297">
    <property type="entry name" value="ANK_REP_REGION"/>
    <property type="match status" value="2"/>
</dbReference>
<dbReference type="InterPro" id="IPR002110">
    <property type="entry name" value="Ankyrin_rpt"/>
</dbReference>
<dbReference type="PANTHER" id="PTHR24201">
    <property type="entry name" value="ANK_REP_REGION DOMAIN-CONTAINING PROTEIN"/>
    <property type="match status" value="1"/>
</dbReference>
<proteinExistence type="predicted"/>
<keyword evidence="5" id="KW-1185">Reference proteome</keyword>
<evidence type="ECO:0000256" key="1">
    <source>
        <dbReference type="ARBA" id="ARBA00022737"/>
    </source>
</evidence>
<dbReference type="SUPFAM" id="SSF48403">
    <property type="entry name" value="Ankyrin repeat"/>
    <property type="match status" value="1"/>
</dbReference>
<protein>
    <submittedName>
        <fullName evidence="4">Uncharacterized protein</fullName>
    </submittedName>
</protein>
<dbReference type="Proteomes" id="UP000054466">
    <property type="component" value="Unassembled WGS sequence"/>
</dbReference>
<organism evidence="4 5">
    <name type="scientific">Cladophialophora immunda</name>
    <dbReference type="NCBI Taxonomy" id="569365"/>
    <lineage>
        <taxon>Eukaryota</taxon>
        <taxon>Fungi</taxon>
        <taxon>Dikarya</taxon>
        <taxon>Ascomycota</taxon>
        <taxon>Pezizomycotina</taxon>
        <taxon>Eurotiomycetes</taxon>
        <taxon>Chaetothyriomycetidae</taxon>
        <taxon>Chaetothyriales</taxon>
        <taxon>Herpotrichiellaceae</taxon>
        <taxon>Cladophialophora</taxon>
    </lineage>
</organism>
<reference evidence="4 5" key="1">
    <citation type="submission" date="2015-01" db="EMBL/GenBank/DDBJ databases">
        <title>The Genome Sequence of Cladophialophora immunda CBS83496.</title>
        <authorList>
            <consortium name="The Broad Institute Genomics Platform"/>
            <person name="Cuomo C."/>
            <person name="de Hoog S."/>
            <person name="Gorbushina A."/>
            <person name="Stielow B."/>
            <person name="Teixiera M."/>
            <person name="Abouelleil A."/>
            <person name="Chapman S.B."/>
            <person name="Priest M."/>
            <person name="Young S.K."/>
            <person name="Wortman J."/>
            <person name="Nusbaum C."/>
            <person name="Birren B."/>
        </authorList>
    </citation>
    <scope>NUCLEOTIDE SEQUENCE [LARGE SCALE GENOMIC DNA]</scope>
    <source>
        <strain evidence="4 5">CBS 83496</strain>
    </source>
</reference>
<dbReference type="STRING" id="569365.A0A0D2CYT0"/>
<feature type="repeat" description="ANK" evidence="3">
    <location>
        <begin position="61"/>
        <end position="93"/>
    </location>
</feature>
<dbReference type="VEuPathDB" id="FungiDB:PV07_08377"/>
<evidence type="ECO:0000313" key="5">
    <source>
        <dbReference type="Proteomes" id="UP000054466"/>
    </source>
</evidence>
<dbReference type="AlphaFoldDB" id="A0A0D2CYT0"/>
<dbReference type="InterPro" id="IPR050776">
    <property type="entry name" value="Ank_Repeat/CDKN_Inhibitor"/>
</dbReference>
<feature type="repeat" description="ANK" evidence="3">
    <location>
        <begin position="28"/>
        <end position="60"/>
    </location>
</feature>
<gene>
    <name evidence="4" type="ORF">PV07_08377</name>
</gene>
<evidence type="ECO:0000256" key="2">
    <source>
        <dbReference type="ARBA" id="ARBA00023043"/>
    </source>
</evidence>
<feature type="repeat" description="ANK" evidence="3">
    <location>
        <begin position="146"/>
        <end position="178"/>
    </location>
</feature>
<dbReference type="OrthoDB" id="4160849at2759"/>